<comment type="caution">
    <text evidence="3">The sequence shown here is derived from an EMBL/GenBank/DDBJ whole genome shotgun (WGS) entry which is preliminary data.</text>
</comment>
<protein>
    <submittedName>
        <fullName evidence="3">Helix-turn-helix domain-containing protein</fullName>
    </submittedName>
</protein>
<evidence type="ECO:0000313" key="3">
    <source>
        <dbReference type="EMBL" id="MSR90733.1"/>
    </source>
</evidence>
<dbReference type="Pfam" id="PF01381">
    <property type="entry name" value="HTH_3"/>
    <property type="match status" value="1"/>
</dbReference>
<dbReference type="PANTHER" id="PTHR46558">
    <property type="entry name" value="TRACRIPTIONAL REGULATORY PROTEIN-RELATED-RELATED"/>
    <property type="match status" value="1"/>
</dbReference>
<dbReference type="Pfam" id="PF00717">
    <property type="entry name" value="Peptidase_S24"/>
    <property type="match status" value="1"/>
</dbReference>
<reference evidence="3 4" key="1">
    <citation type="submission" date="2019-08" db="EMBL/GenBank/DDBJ databases">
        <title>In-depth cultivation of the pig gut microbiome towards novel bacterial diversity and tailored functional studies.</title>
        <authorList>
            <person name="Wylensek D."/>
            <person name="Hitch T.C.A."/>
            <person name="Clavel T."/>
        </authorList>
    </citation>
    <scope>NUCLEOTIDE SEQUENCE [LARGE SCALE GENOMIC DNA]</scope>
    <source>
        <strain evidence="3 4">WCA-383-APC-5B</strain>
    </source>
</reference>
<evidence type="ECO:0000256" key="1">
    <source>
        <dbReference type="ARBA" id="ARBA00023125"/>
    </source>
</evidence>
<organism evidence="3 4">
    <name type="scientific">Inconstantimicrobium porci</name>
    <dbReference type="NCBI Taxonomy" id="2652291"/>
    <lineage>
        <taxon>Bacteria</taxon>
        <taxon>Bacillati</taxon>
        <taxon>Bacillota</taxon>
        <taxon>Clostridia</taxon>
        <taxon>Eubacteriales</taxon>
        <taxon>Clostridiaceae</taxon>
        <taxon>Inconstantimicrobium</taxon>
    </lineage>
</organism>
<dbReference type="Proteomes" id="UP000460287">
    <property type="component" value="Unassembled WGS sequence"/>
</dbReference>
<dbReference type="GO" id="GO:0003677">
    <property type="term" value="F:DNA binding"/>
    <property type="evidence" value="ECO:0007669"/>
    <property type="project" value="UniProtKB-KW"/>
</dbReference>
<keyword evidence="4" id="KW-1185">Reference proteome</keyword>
<proteinExistence type="predicted"/>
<dbReference type="InterPro" id="IPR010982">
    <property type="entry name" value="Lambda_DNA-bd_dom_sf"/>
</dbReference>
<evidence type="ECO:0000313" key="4">
    <source>
        <dbReference type="Proteomes" id="UP000460287"/>
    </source>
</evidence>
<evidence type="ECO:0000259" key="2">
    <source>
        <dbReference type="PROSITE" id="PS50943"/>
    </source>
</evidence>
<dbReference type="InterPro" id="IPR015927">
    <property type="entry name" value="Peptidase_S24_S26A/B/C"/>
</dbReference>
<dbReference type="RefSeq" id="WP_154530616.1">
    <property type="nucleotide sequence ID" value="NZ_JAQXTV010000134.1"/>
</dbReference>
<dbReference type="Gene3D" id="2.10.109.10">
    <property type="entry name" value="Umud Fragment, subunit A"/>
    <property type="match status" value="1"/>
</dbReference>
<keyword evidence="1" id="KW-0238">DNA-binding</keyword>
<dbReference type="PANTHER" id="PTHR46558:SF3">
    <property type="entry name" value="TRANSCRIPTIONAL REGULATOR"/>
    <property type="match status" value="1"/>
</dbReference>
<dbReference type="Gene3D" id="1.10.260.40">
    <property type="entry name" value="lambda repressor-like DNA-binding domains"/>
    <property type="match status" value="1"/>
</dbReference>
<gene>
    <name evidence="3" type="ORF">FYJ33_04685</name>
</gene>
<dbReference type="InterPro" id="IPR001387">
    <property type="entry name" value="Cro/C1-type_HTH"/>
</dbReference>
<name>A0A7X2MX60_9CLOT</name>
<accession>A0A7X2MX60</accession>
<feature type="domain" description="HTH cro/C1-type" evidence="2">
    <location>
        <begin position="8"/>
        <end position="62"/>
    </location>
</feature>
<dbReference type="SMART" id="SM00530">
    <property type="entry name" value="HTH_XRE"/>
    <property type="match status" value="1"/>
</dbReference>
<dbReference type="CDD" id="cd00093">
    <property type="entry name" value="HTH_XRE"/>
    <property type="match status" value="1"/>
</dbReference>
<dbReference type="AlphaFoldDB" id="A0A7X2MX60"/>
<dbReference type="EMBL" id="VULX01000004">
    <property type="protein sequence ID" value="MSR90733.1"/>
    <property type="molecule type" value="Genomic_DNA"/>
</dbReference>
<dbReference type="InterPro" id="IPR036286">
    <property type="entry name" value="LexA/Signal_pep-like_sf"/>
</dbReference>
<dbReference type="SUPFAM" id="SSF47413">
    <property type="entry name" value="lambda repressor-like DNA-binding domains"/>
    <property type="match status" value="1"/>
</dbReference>
<dbReference type="PROSITE" id="PS50943">
    <property type="entry name" value="HTH_CROC1"/>
    <property type="match status" value="1"/>
</dbReference>
<dbReference type="SUPFAM" id="SSF51306">
    <property type="entry name" value="LexA/Signal peptidase"/>
    <property type="match status" value="1"/>
</dbReference>
<sequence>MSRVGEKIKEARTSANITQKALAKKLGVAEKYINEVEIGRRIINEDFIQRIEKVLKVSLNDVNMVVTDEALNKEKEELRVFEHESKKTKKPEVNEMWNQAFASVLKNVPIYDESLKKTIGTKPLAVHDNKIEGISQDKVFYMSVESDEMASFRIQKNDLLLCGSVKEFSVNGIYVLKADDKVVVRQVKRLDSTKVLLLSNKGAVRTETANVKEIQFLAKAIKVEFNL</sequence>